<evidence type="ECO:0000313" key="1">
    <source>
        <dbReference type="EMBL" id="KAI0087681.1"/>
    </source>
</evidence>
<proteinExistence type="predicted"/>
<organism evidence="1 2">
    <name type="scientific">Irpex rosettiformis</name>
    <dbReference type="NCBI Taxonomy" id="378272"/>
    <lineage>
        <taxon>Eukaryota</taxon>
        <taxon>Fungi</taxon>
        <taxon>Dikarya</taxon>
        <taxon>Basidiomycota</taxon>
        <taxon>Agaricomycotina</taxon>
        <taxon>Agaricomycetes</taxon>
        <taxon>Polyporales</taxon>
        <taxon>Irpicaceae</taxon>
        <taxon>Irpex</taxon>
    </lineage>
</organism>
<protein>
    <submittedName>
        <fullName evidence="1">Uncharacterized protein</fullName>
    </submittedName>
</protein>
<dbReference type="Proteomes" id="UP001055072">
    <property type="component" value="Unassembled WGS sequence"/>
</dbReference>
<comment type="caution">
    <text evidence="1">The sequence shown here is derived from an EMBL/GenBank/DDBJ whole genome shotgun (WGS) entry which is preliminary data.</text>
</comment>
<reference evidence="1" key="1">
    <citation type="journal article" date="2021" name="Environ. Microbiol.">
        <title>Gene family expansions and transcriptome signatures uncover fungal adaptations to wood decay.</title>
        <authorList>
            <person name="Hage H."/>
            <person name="Miyauchi S."/>
            <person name="Viragh M."/>
            <person name="Drula E."/>
            <person name="Min B."/>
            <person name="Chaduli D."/>
            <person name="Navarro D."/>
            <person name="Favel A."/>
            <person name="Norest M."/>
            <person name="Lesage-Meessen L."/>
            <person name="Balint B."/>
            <person name="Merenyi Z."/>
            <person name="de Eugenio L."/>
            <person name="Morin E."/>
            <person name="Martinez A.T."/>
            <person name="Baldrian P."/>
            <person name="Stursova M."/>
            <person name="Martinez M.J."/>
            <person name="Novotny C."/>
            <person name="Magnuson J.K."/>
            <person name="Spatafora J.W."/>
            <person name="Maurice S."/>
            <person name="Pangilinan J."/>
            <person name="Andreopoulos W."/>
            <person name="LaButti K."/>
            <person name="Hundley H."/>
            <person name="Na H."/>
            <person name="Kuo A."/>
            <person name="Barry K."/>
            <person name="Lipzen A."/>
            <person name="Henrissat B."/>
            <person name="Riley R."/>
            <person name="Ahrendt S."/>
            <person name="Nagy L.G."/>
            <person name="Grigoriev I.V."/>
            <person name="Martin F."/>
            <person name="Rosso M.N."/>
        </authorList>
    </citation>
    <scope>NUCLEOTIDE SEQUENCE</scope>
    <source>
        <strain evidence="1">CBS 384.51</strain>
    </source>
</reference>
<accession>A0ACB8U077</accession>
<sequence>MAQLTTKDSTALVCTLWPRGLPQYVKGSYDLGQLYEQRRVVPRHEDAFRDWCYIATDCEQEDKTRCKFLAYMGVNTDYAEEVSVRMQGFVQAVHLGVYGTWNGTSSQGKVIEAVQAITLGGGCARAVFNVQMEAVTALRRFASEQVGGRYEGKRTPKQIEFTAPVFRKVHPTETEYVLPPADPMNNYVTQATAMRREWAVVNGVRIGVQEQNVVRRASAMEIRKGDFVDVTATLSIRVKRQYNSKQVYVTFKPIQVVRLATAAIVKNVVVEKTLQTEDMMNTEGDRAGPSLTITRPRKIAPQVDTDL</sequence>
<gene>
    <name evidence="1" type="ORF">BDY19DRAFT_907136</name>
</gene>
<dbReference type="EMBL" id="MU274916">
    <property type="protein sequence ID" value="KAI0087681.1"/>
    <property type="molecule type" value="Genomic_DNA"/>
</dbReference>
<evidence type="ECO:0000313" key="2">
    <source>
        <dbReference type="Proteomes" id="UP001055072"/>
    </source>
</evidence>
<name>A0ACB8U077_9APHY</name>
<keyword evidence="2" id="KW-1185">Reference proteome</keyword>